<evidence type="ECO:0000313" key="2">
    <source>
        <dbReference type="EMBL" id="QGL46793.1"/>
    </source>
</evidence>
<dbReference type="Proteomes" id="UP000402241">
    <property type="component" value="Chromosome"/>
</dbReference>
<organism evidence="2 3">
    <name type="scientific">Micromonospora terminaliae</name>
    <dbReference type="NCBI Taxonomy" id="1914461"/>
    <lineage>
        <taxon>Bacteria</taxon>
        <taxon>Bacillati</taxon>
        <taxon>Actinomycetota</taxon>
        <taxon>Actinomycetes</taxon>
        <taxon>Micromonosporales</taxon>
        <taxon>Micromonosporaceae</taxon>
        <taxon>Micromonospora</taxon>
    </lineage>
</organism>
<name>A0ABX6E2J8_9ACTN</name>
<keyword evidence="3" id="KW-1185">Reference proteome</keyword>
<evidence type="ECO:0000313" key="3">
    <source>
        <dbReference type="Proteomes" id="UP000402241"/>
    </source>
</evidence>
<reference evidence="2 3" key="1">
    <citation type="submission" date="2019-10" db="EMBL/GenBank/DDBJ databases">
        <title>Genome Sequence of Micromonospora terminaliae DSM 101760.</title>
        <authorList>
            <person name="Guo L."/>
        </authorList>
    </citation>
    <scope>NUCLEOTIDE SEQUENCE [LARGE SCALE GENOMIC DNA]</scope>
    <source>
        <strain evidence="2 3">DSM 101760</strain>
    </source>
</reference>
<accession>A0ABX6E2J8</accession>
<evidence type="ECO:0000256" key="1">
    <source>
        <dbReference type="SAM" id="MobiDB-lite"/>
    </source>
</evidence>
<proteinExistence type="predicted"/>
<feature type="region of interest" description="Disordered" evidence="1">
    <location>
        <begin position="114"/>
        <end position="137"/>
    </location>
</feature>
<dbReference type="EMBL" id="CP045309">
    <property type="protein sequence ID" value="QGL46793.1"/>
    <property type="molecule type" value="Genomic_DNA"/>
</dbReference>
<protein>
    <submittedName>
        <fullName evidence="2">Uncharacterized protein</fullName>
    </submittedName>
</protein>
<gene>
    <name evidence="2" type="ORF">GCE86_06845</name>
</gene>
<sequence length="171" mass="17657">MSAPLPPAHQAAGAVVCAPSRCASGAVALRRAPLRGRSCSAATDAAPAARRCCFRGCRARRASLAGDGLGGRGAGWGEGLGGARGWVGRGAGWGEGLGSRFPLARALAVESLSTSGRQASERTRSDGGRGGPFTSSRWWPRTRHSWSGMDGRFALWWTAVSAALWVSPRPG</sequence>